<reference evidence="1" key="1">
    <citation type="submission" date="2018-11" db="EMBL/GenBank/DDBJ databases">
        <authorList>
            <consortium name="Pathogen Informatics"/>
        </authorList>
    </citation>
    <scope>NUCLEOTIDE SEQUENCE</scope>
</reference>
<evidence type="ECO:0000313" key="1">
    <source>
        <dbReference type="EMBL" id="VEL43092.1"/>
    </source>
</evidence>
<protein>
    <submittedName>
        <fullName evidence="1">Uncharacterized protein</fullName>
    </submittedName>
</protein>
<name>A0A448XRJ5_9PLAT</name>
<keyword evidence="2" id="KW-1185">Reference proteome</keyword>
<evidence type="ECO:0000313" key="2">
    <source>
        <dbReference type="Proteomes" id="UP000784294"/>
    </source>
</evidence>
<gene>
    <name evidence="1" type="ORF">PXEA_LOCUS36532</name>
</gene>
<accession>A0A448XRJ5</accession>
<dbReference type="AlphaFoldDB" id="A0A448XRJ5"/>
<proteinExistence type="predicted"/>
<comment type="caution">
    <text evidence="1">The sequence shown here is derived from an EMBL/GenBank/DDBJ whole genome shotgun (WGS) entry which is preliminary data.</text>
</comment>
<dbReference type="EMBL" id="CAAALY010278757">
    <property type="protein sequence ID" value="VEL43092.1"/>
    <property type="molecule type" value="Genomic_DNA"/>
</dbReference>
<sequence>MSSIAHFGRLQVQLEASPSRQVESSSLPQSINQARAVSTPLSTSLAHILRMPNSIHLNCLSCLSFNNRRTVIRKPTRLRPFYFMSTFYRVRPLLTVGPSFLDKHFCVLPIFVEQVGMFYSQLSPKDNYFSGIYLSAVATL</sequence>
<organism evidence="1 2">
    <name type="scientific">Protopolystoma xenopodis</name>
    <dbReference type="NCBI Taxonomy" id="117903"/>
    <lineage>
        <taxon>Eukaryota</taxon>
        <taxon>Metazoa</taxon>
        <taxon>Spiralia</taxon>
        <taxon>Lophotrochozoa</taxon>
        <taxon>Platyhelminthes</taxon>
        <taxon>Monogenea</taxon>
        <taxon>Polyopisthocotylea</taxon>
        <taxon>Polystomatidea</taxon>
        <taxon>Polystomatidae</taxon>
        <taxon>Protopolystoma</taxon>
    </lineage>
</organism>
<dbReference type="Proteomes" id="UP000784294">
    <property type="component" value="Unassembled WGS sequence"/>
</dbReference>